<comment type="caution">
    <text evidence="10">The sequence shown here is derived from an EMBL/GenBank/DDBJ whole genome shotgun (WGS) entry which is preliminary data.</text>
</comment>
<comment type="similarity">
    <text evidence="2">Belongs to the peptidase A24 family.</text>
</comment>
<accession>A0A4R9AAU8</accession>
<dbReference type="GO" id="GO:0006465">
    <property type="term" value="P:signal peptide processing"/>
    <property type="evidence" value="ECO:0007669"/>
    <property type="project" value="TreeGrafter"/>
</dbReference>
<feature type="transmembrane region" description="Helical" evidence="7">
    <location>
        <begin position="100"/>
        <end position="119"/>
    </location>
</feature>
<name>A0A4R9AAU8_9MICO</name>
<evidence type="ECO:0000259" key="9">
    <source>
        <dbReference type="Pfam" id="PF06750"/>
    </source>
</evidence>
<dbReference type="Pfam" id="PF01478">
    <property type="entry name" value="Peptidase_A24"/>
    <property type="match status" value="1"/>
</dbReference>
<feature type="transmembrane region" description="Helical" evidence="7">
    <location>
        <begin position="232"/>
        <end position="258"/>
    </location>
</feature>
<feature type="transmembrane region" description="Helical" evidence="7">
    <location>
        <begin position="270"/>
        <end position="293"/>
    </location>
</feature>
<keyword evidence="4 7" id="KW-0812">Transmembrane</keyword>
<feature type="transmembrane region" description="Helical" evidence="7">
    <location>
        <begin position="6"/>
        <end position="25"/>
    </location>
</feature>
<comment type="subcellular location">
    <subcellularLocation>
        <location evidence="1">Cell membrane</location>
        <topology evidence="1">Multi-pass membrane protein</topology>
    </subcellularLocation>
</comment>
<evidence type="ECO:0000313" key="10">
    <source>
        <dbReference type="EMBL" id="TFD55438.1"/>
    </source>
</evidence>
<dbReference type="GO" id="GO:0004190">
    <property type="term" value="F:aspartic-type endopeptidase activity"/>
    <property type="evidence" value="ECO:0007669"/>
    <property type="project" value="InterPro"/>
</dbReference>
<dbReference type="InterPro" id="IPR050882">
    <property type="entry name" value="Prepilin_peptidase/N-MTase"/>
</dbReference>
<evidence type="ECO:0000259" key="8">
    <source>
        <dbReference type="Pfam" id="PF01478"/>
    </source>
</evidence>
<dbReference type="InterPro" id="IPR010627">
    <property type="entry name" value="Prepilin_pept_A24_N"/>
</dbReference>
<dbReference type="EMBL" id="SOHE01000007">
    <property type="protein sequence ID" value="TFD55438.1"/>
    <property type="molecule type" value="Genomic_DNA"/>
</dbReference>
<sequence length="299" mass="30820">MLVFLVAVAGIFGALIGSFLNVVIYRVPAKKSIVSPPSACGSCGARIRPWDNVPVVSWFVLRGRCRDCGARISWRYPAVELGTAVFFGGVVLWAGSTFEWVVSASSTNGIIGSTNGIYGSTNGIVGSTSEMAGIVVLAVGLLYFAAISVALAMIDIDTHTLPNKIVLPAYIVGGVLLTASALLLGEPERLLGGLIGGAALFALYLLLAIIYPGGMGLGDVKLAGVLGMYLGWLGWGELFVGAFGAFLLGGVFGVALLLGRKVGRKSSIPFGPWMLAGAWVGIFAGDALAGGYLGLFGLV</sequence>
<evidence type="ECO:0000256" key="4">
    <source>
        <dbReference type="ARBA" id="ARBA00022692"/>
    </source>
</evidence>
<evidence type="ECO:0000256" key="3">
    <source>
        <dbReference type="ARBA" id="ARBA00022475"/>
    </source>
</evidence>
<evidence type="ECO:0000256" key="1">
    <source>
        <dbReference type="ARBA" id="ARBA00004651"/>
    </source>
</evidence>
<evidence type="ECO:0000313" key="11">
    <source>
        <dbReference type="Proteomes" id="UP000297447"/>
    </source>
</evidence>
<proteinExistence type="inferred from homology"/>
<evidence type="ECO:0000256" key="7">
    <source>
        <dbReference type="SAM" id="Phobius"/>
    </source>
</evidence>
<evidence type="ECO:0000256" key="5">
    <source>
        <dbReference type="ARBA" id="ARBA00022989"/>
    </source>
</evidence>
<keyword evidence="11" id="KW-1185">Reference proteome</keyword>
<dbReference type="Proteomes" id="UP000297447">
    <property type="component" value="Unassembled WGS sequence"/>
</dbReference>
<dbReference type="GO" id="GO:0005886">
    <property type="term" value="C:plasma membrane"/>
    <property type="evidence" value="ECO:0007669"/>
    <property type="project" value="UniProtKB-SubCell"/>
</dbReference>
<keyword evidence="5 7" id="KW-1133">Transmembrane helix</keyword>
<feature type="transmembrane region" description="Helical" evidence="7">
    <location>
        <begin position="191"/>
        <end position="212"/>
    </location>
</feature>
<organism evidence="10 11">
    <name type="scientific">Cryobacterium frigoriphilum</name>
    <dbReference type="NCBI Taxonomy" id="1259150"/>
    <lineage>
        <taxon>Bacteria</taxon>
        <taxon>Bacillati</taxon>
        <taxon>Actinomycetota</taxon>
        <taxon>Actinomycetes</taxon>
        <taxon>Micrococcales</taxon>
        <taxon>Microbacteriaceae</taxon>
        <taxon>Cryobacterium</taxon>
    </lineage>
</organism>
<reference evidence="10 11" key="1">
    <citation type="submission" date="2019-03" db="EMBL/GenBank/DDBJ databases">
        <title>Genomics of glacier-inhabiting Cryobacterium strains.</title>
        <authorList>
            <person name="Liu Q."/>
            <person name="Xin Y.-H."/>
        </authorList>
    </citation>
    <scope>NUCLEOTIDE SEQUENCE [LARGE SCALE GENOMIC DNA]</scope>
    <source>
        <strain evidence="10 11">Hh14</strain>
    </source>
</reference>
<dbReference type="PANTHER" id="PTHR30487:SF0">
    <property type="entry name" value="PREPILIN LEADER PEPTIDASE_N-METHYLTRANSFERASE-RELATED"/>
    <property type="match status" value="1"/>
</dbReference>
<dbReference type="RefSeq" id="WP_134517745.1">
    <property type="nucleotide sequence ID" value="NZ_SOHE01000007.1"/>
</dbReference>
<feature type="domain" description="Prepilin type IV endopeptidase peptidase" evidence="8">
    <location>
        <begin position="143"/>
        <end position="254"/>
    </location>
</feature>
<dbReference type="OrthoDB" id="2087435at2"/>
<feature type="transmembrane region" description="Helical" evidence="7">
    <location>
        <begin position="131"/>
        <end position="153"/>
    </location>
</feature>
<gene>
    <name evidence="10" type="ORF">E3T55_01120</name>
</gene>
<dbReference type="Gene3D" id="1.20.120.1220">
    <property type="match status" value="1"/>
</dbReference>
<protein>
    <submittedName>
        <fullName evidence="10">Prepilin peptidase</fullName>
    </submittedName>
</protein>
<evidence type="ECO:0000256" key="6">
    <source>
        <dbReference type="ARBA" id="ARBA00023136"/>
    </source>
</evidence>
<dbReference type="PANTHER" id="PTHR30487">
    <property type="entry name" value="TYPE 4 PREPILIN-LIKE PROTEINS LEADER PEPTIDE-PROCESSING ENZYME"/>
    <property type="match status" value="1"/>
</dbReference>
<keyword evidence="6 7" id="KW-0472">Membrane</keyword>
<keyword evidence="3" id="KW-1003">Cell membrane</keyword>
<feature type="domain" description="Prepilin peptidase A24 N-terminal" evidence="9">
    <location>
        <begin position="11"/>
        <end position="91"/>
    </location>
</feature>
<dbReference type="Pfam" id="PF06750">
    <property type="entry name" value="A24_N_bact"/>
    <property type="match status" value="1"/>
</dbReference>
<dbReference type="InterPro" id="IPR000045">
    <property type="entry name" value="Prepilin_IV_endopep_pep"/>
</dbReference>
<evidence type="ECO:0000256" key="2">
    <source>
        <dbReference type="ARBA" id="ARBA00005801"/>
    </source>
</evidence>
<feature type="transmembrane region" description="Helical" evidence="7">
    <location>
        <begin position="165"/>
        <end position="184"/>
    </location>
</feature>
<dbReference type="AlphaFoldDB" id="A0A4R9AAU8"/>
<feature type="transmembrane region" description="Helical" evidence="7">
    <location>
        <begin position="74"/>
        <end position="94"/>
    </location>
</feature>